<reference evidence="1 2" key="2">
    <citation type="journal article" date="2022" name="Mol. Ecol. Resour.">
        <title>The genomes of chicory, endive, great burdock and yacon provide insights into Asteraceae paleo-polyploidization history and plant inulin production.</title>
        <authorList>
            <person name="Fan W."/>
            <person name="Wang S."/>
            <person name="Wang H."/>
            <person name="Wang A."/>
            <person name="Jiang F."/>
            <person name="Liu H."/>
            <person name="Zhao H."/>
            <person name="Xu D."/>
            <person name="Zhang Y."/>
        </authorList>
    </citation>
    <scope>NUCLEOTIDE SEQUENCE [LARGE SCALE GENOMIC DNA]</scope>
    <source>
        <strain evidence="2">cv. Niubang</strain>
    </source>
</reference>
<accession>A0ACB9C6R0</accession>
<protein>
    <submittedName>
        <fullName evidence="1">Uncharacterized protein</fullName>
    </submittedName>
</protein>
<keyword evidence="2" id="KW-1185">Reference proteome</keyword>
<evidence type="ECO:0000313" key="2">
    <source>
        <dbReference type="Proteomes" id="UP001055879"/>
    </source>
</evidence>
<reference evidence="2" key="1">
    <citation type="journal article" date="2022" name="Mol. Ecol. Resour.">
        <title>The genomes of chicory, endive, great burdock and yacon provide insights into Asteraceae palaeo-polyploidization history and plant inulin production.</title>
        <authorList>
            <person name="Fan W."/>
            <person name="Wang S."/>
            <person name="Wang H."/>
            <person name="Wang A."/>
            <person name="Jiang F."/>
            <person name="Liu H."/>
            <person name="Zhao H."/>
            <person name="Xu D."/>
            <person name="Zhang Y."/>
        </authorList>
    </citation>
    <scope>NUCLEOTIDE SEQUENCE [LARGE SCALE GENOMIC DNA]</scope>
    <source>
        <strain evidence="2">cv. Niubang</strain>
    </source>
</reference>
<sequence length="149" mass="16089">MVDGHGVGRFEFGRLIEGYVVDNEMVMNSYIGSSLIGMYAKCGDLVSPFRGKTPPALETRKYLTRTLGYDGKKKQGEFVSGLASAATSSNGSDFPSKSPMSSNALIILRFDRTLPTVIWTTAFKLLVVMTPTVLVSPATALISPTEFPV</sequence>
<comment type="caution">
    <text evidence="1">The sequence shown here is derived from an EMBL/GenBank/DDBJ whole genome shotgun (WGS) entry which is preliminary data.</text>
</comment>
<dbReference type="EMBL" id="CM042051">
    <property type="protein sequence ID" value="KAI3729890.1"/>
    <property type="molecule type" value="Genomic_DNA"/>
</dbReference>
<evidence type="ECO:0000313" key="1">
    <source>
        <dbReference type="EMBL" id="KAI3729890.1"/>
    </source>
</evidence>
<dbReference type="Proteomes" id="UP001055879">
    <property type="component" value="Linkage Group LG05"/>
</dbReference>
<gene>
    <name evidence="1" type="ORF">L6452_18562</name>
</gene>
<organism evidence="1 2">
    <name type="scientific">Arctium lappa</name>
    <name type="common">Greater burdock</name>
    <name type="synonym">Lappa major</name>
    <dbReference type="NCBI Taxonomy" id="4217"/>
    <lineage>
        <taxon>Eukaryota</taxon>
        <taxon>Viridiplantae</taxon>
        <taxon>Streptophyta</taxon>
        <taxon>Embryophyta</taxon>
        <taxon>Tracheophyta</taxon>
        <taxon>Spermatophyta</taxon>
        <taxon>Magnoliopsida</taxon>
        <taxon>eudicotyledons</taxon>
        <taxon>Gunneridae</taxon>
        <taxon>Pentapetalae</taxon>
        <taxon>asterids</taxon>
        <taxon>campanulids</taxon>
        <taxon>Asterales</taxon>
        <taxon>Asteraceae</taxon>
        <taxon>Carduoideae</taxon>
        <taxon>Cardueae</taxon>
        <taxon>Arctiinae</taxon>
        <taxon>Arctium</taxon>
    </lineage>
</organism>
<proteinExistence type="predicted"/>
<name>A0ACB9C6R0_ARCLA</name>